<dbReference type="Gene3D" id="2.60.120.260">
    <property type="entry name" value="Galactose-binding domain-like"/>
    <property type="match status" value="3"/>
</dbReference>
<dbReference type="InterPro" id="IPR008979">
    <property type="entry name" value="Galactose-bd-like_sf"/>
</dbReference>
<dbReference type="SUPFAM" id="SSF49785">
    <property type="entry name" value="Galactose-binding domain-like"/>
    <property type="match status" value="3"/>
</dbReference>
<dbReference type="RefSeq" id="WP_379535032.1">
    <property type="nucleotide sequence ID" value="NZ_JBHSBI010000041.1"/>
</dbReference>
<sequence>MYGGMQPGFWNDGAHGVITVQRGGAKTQYVHVLTKPSTDQVRLRDNGYRVTKVSDLRTGEQLRFTQSGGYLSILGITKWDDYDTVFKVETAGRQGFLTGIKAGASAEKAGHPAGALVDGSFENYWDSDGQLPVSLTLDLGKPKKIAYLGVNQREWSPTYARVTFGRPEDSARIKDYRVYVSDDGKRWGTPVRAGAMPSARGMQIIDVGEQRARYVKLEVLNTWAGTQAPRFHGNLRIDEIQVADSYPVSRDTLPLEAERQQRTGKARVERCAACSGAAQVTGLRDGTLTYRDVTVPAAGEYRLRIDHTSPTPATLSVAVNGAAPVQVRVPGDNKGVPASTSLPVPLKAGPNTITLSGDAGVDRIAVAPMPPDSYVPKTTLTVDPSGLQWAGPGQQTLRVSATLRLDSEDVLDEVALAPVAPAGWTAKGETVKADALRLGQSMTGSWTLTSPPGQDVSAADIPITATFRSLGRPSTVTSQVGVRPRPADRVFMREAEDSRNQIGEAGITNCAACSGGQKVRNIGGGPDQGSEPNAYVLFEDVTVPEAKTYTLSIDFTVNGDRSFFVTVNGGKPIEVKVSGVGNTTLYTTSVPVTLRAGSNTIKFHNDTTPAPDLDRISLG</sequence>
<evidence type="ECO:0000313" key="3">
    <source>
        <dbReference type="EMBL" id="MFC4015216.1"/>
    </source>
</evidence>
<keyword evidence="4" id="KW-1185">Reference proteome</keyword>
<organism evidence="3 4">
    <name type="scientific">Nonomuraea purpurea</name>
    <dbReference type="NCBI Taxonomy" id="1849276"/>
    <lineage>
        <taxon>Bacteria</taxon>
        <taxon>Bacillati</taxon>
        <taxon>Actinomycetota</taxon>
        <taxon>Actinomycetes</taxon>
        <taxon>Streptosporangiales</taxon>
        <taxon>Streptosporangiaceae</taxon>
        <taxon>Nonomuraea</taxon>
    </lineage>
</organism>
<reference evidence="4" key="1">
    <citation type="journal article" date="2019" name="Int. J. Syst. Evol. Microbiol.">
        <title>The Global Catalogue of Microorganisms (GCM) 10K type strain sequencing project: providing services to taxonomists for standard genome sequencing and annotation.</title>
        <authorList>
            <consortium name="The Broad Institute Genomics Platform"/>
            <consortium name="The Broad Institute Genome Sequencing Center for Infectious Disease"/>
            <person name="Wu L."/>
            <person name="Ma J."/>
        </authorList>
    </citation>
    <scope>NUCLEOTIDE SEQUENCE [LARGE SCALE GENOMIC DNA]</scope>
    <source>
        <strain evidence="4">TBRC 1276</strain>
    </source>
</reference>
<dbReference type="Proteomes" id="UP001595851">
    <property type="component" value="Unassembled WGS sequence"/>
</dbReference>
<feature type="domain" description="F5/8 type C" evidence="1">
    <location>
        <begin position="85"/>
        <end position="236"/>
    </location>
</feature>
<evidence type="ECO:0000313" key="4">
    <source>
        <dbReference type="Proteomes" id="UP001595851"/>
    </source>
</evidence>
<dbReference type="Pfam" id="PF16990">
    <property type="entry name" value="CBM_35"/>
    <property type="match status" value="1"/>
</dbReference>
<dbReference type="PROSITE" id="PS50022">
    <property type="entry name" value="FA58C_3"/>
    <property type="match status" value="1"/>
</dbReference>
<gene>
    <name evidence="3" type="ORF">ACFOY2_48940</name>
</gene>
<dbReference type="CDD" id="cd04081">
    <property type="entry name" value="CBM35_galactosidase-like"/>
    <property type="match status" value="2"/>
</dbReference>
<accession>A0ABV8GMN1</accession>
<proteinExistence type="predicted"/>
<comment type="caution">
    <text evidence="3">The sequence shown here is derived from an EMBL/GenBank/DDBJ whole genome shotgun (WGS) entry which is preliminary data.</text>
</comment>
<dbReference type="PROSITE" id="PS51175">
    <property type="entry name" value="CBM6"/>
    <property type="match status" value="1"/>
</dbReference>
<evidence type="ECO:0000259" key="1">
    <source>
        <dbReference type="PROSITE" id="PS50022"/>
    </source>
</evidence>
<dbReference type="Pfam" id="PF00754">
    <property type="entry name" value="F5_F8_type_C"/>
    <property type="match status" value="1"/>
</dbReference>
<feature type="non-terminal residue" evidence="3">
    <location>
        <position position="1"/>
    </location>
</feature>
<feature type="domain" description="CBM6" evidence="2">
    <location>
        <begin position="491"/>
        <end position="619"/>
    </location>
</feature>
<evidence type="ECO:0000259" key="2">
    <source>
        <dbReference type="PROSITE" id="PS51175"/>
    </source>
</evidence>
<dbReference type="EMBL" id="JBHSBI010000041">
    <property type="protein sequence ID" value="MFC4015216.1"/>
    <property type="molecule type" value="Genomic_DNA"/>
</dbReference>
<dbReference type="InterPro" id="IPR005084">
    <property type="entry name" value="CBM6"/>
</dbReference>
<dbReference type="InterPro" id="IPR000421">
    <property type="entry name" value="FA58C"/>
</dbReference>
<protein>
    <submittedName>
        <fullName evidence="3">CBM35 domain-containing protein</fullName>
    </submittedName>
</protein>
<name>A0ABV8GMN1_9ACTN</name>